<dbReference type="EMBL" id="KN822164">
    <property type="protein sequence ID" value="KIM54013.1"/>
    <property type="molecule type" value="Genomic_DNA"/>
</dbReference>
<dbReference type="AlphaFoldDB" id="A0A0C2YWL8"/>
<sequence length="227" mass="24076">MSQGSRTPNVSWSRPEEHDLLSFLICQKLDGRMGDGSFRHSTWTAAAAHMAVVTQPPPATIKTAKSCKGKYGTFKTTYRVINEWRRLSGVHWDNENGANIVGAYAEKVWADFLKVCTGMLAFKKKGWPFYSAMETLLPNNFARGSCAYIPAAATTTGNAGIVQAPPPPAGLQAAAITTTGNVGMQAPPSAASDYAGMSDCGSTPAPPNSSVPSNSIATSDNRYVLVA</sequence>
<protein>
    <recommendedName>
        <fullName evidence="2">Myb/SANT-like domain-containing protein</fullName>
    </recommendedName>
</protein>
<organism evidence="3 4">
    <name type="scientific">Scleroderma citrinum Foug A</name>
    <dbReference type="NCBI Taxonomy" id="1036808"/>
    <lineage>
        <taxon>Eukaryota</taxon>
        <taxon>Fungi</taxon>
        <taxon>Dikarya</taxon>
        <taxon>Basidiomycota</taxon>
        <taxon>Agaricomycotina</taxon>
        <taxon>Agaricomycetes</taxon>
        <taxon>Agaricomycetidae</taxon>
        <taxon>Boletales</taxon>
        <taxon>Sclerodermatineae</taxon>
        <taxon>Sclerodermataceae</taxon>
        <taxon>Scleroderma</taxon>
    </lineage>
</organism>
<dbReference type="InterPro" id="IPR024752">
    <property type="entry name" value="Myb/SANT-like_dom"/>
</dbReference>
<reference evidence="3 4" key="1">
    <citation type="submission" date="2014-04" db="EMBL/GenBank/DDBJ databases">
        <authorList>
            <consortium name="DOE Joint Genome Institute"/>
            <person name="Kuo A."/>
            <person name="Kohler A."/>
            <person name="Nagy L.G."/>
            <person name="Floudas D."/>
            <person name="Copeland A."/>
            <person name="Barry K.W."/>
            <person name="Cichocki N."/>
            <person name="Veneault-Fourrey C."/>
            <person name="LaButti K."/>
            <person name="Lindquist E.A."/>
            <person name="Lipzen A."/>
            <person name="Lundell T."/>
            <person name="Morin E."/>
            <person name="Murat C."/>
            <person name="Sun H."/>
            <person name="Tunlid A."/>
            <person name="Henrissat B."/>
            <person name="Grigoriev I.V."/>
            <person name="Hibbett D.S."/>
            <person name="Martin F."/>
            <person name="Nordberg H.P."/>
            <person name="Cantor M.N."/>
            <person name="Hua S.X."/>
        </authorList>
    </citation>
    <scope>NUCLEOTIDE SEQUENCE [LARGE SCALE GENOMIC DNA]</scope>
    <source>
        <strain evidence="3 4">Foug A</strain>
    </source>
</reference>
<reference evidence="4" key="2">
    <citation type="submission" date="2015-01" db="EMBL/GenBank/DDBJ databases">
        <title>Evolutionary Origins and Diversification of the Mycorrhizal Mutualists.</title>
        <authorList>
            <consortium name="DOE Joint Genome Institute"/>
            <consortium name="Mycorrhizal Genomics Consortium"/>
            <person name="Kohler A."/>
            <person name="Kuo A."/>
            <person name="Nagy L.G."/>
            <person name="Floudas D."/>
            <person name="Copeland A."/>
            <person name="Barry K.W."/>
            <person name="Cichocki N."/>
            <person name="Veneault-Fourrey C."/>
            <person name="LaButti K."/>
            <person name="Lindquist E.A."/>
            <person name="Lipzen A."/>
            <person name="Lundell T."/>
            <person name="Morin E."/>
            <person name="Murat C."/>
            <person name="Riley R."/>
            <person name="Ohm R."/>
            <person name="Sun H."/>
            <person name="Tunlid A."/>
            <person name="Henrissat B."/>
            <person name="Grigoriev I.V."/>
            <person name="Hibbett D.S."/>
            <person name="Martin F."/>
        </authorList>
    </citation>
    <scope>NUCLEOTIDE SEQUENCE [LARGE SCALE GENOMIC DNA]</scope>
    <source>
        <strain evidence="4">Foug A</strain>
    </source>
</reference>
<dbReference type="HOGENOM" id="CLU_1220318_0_0_1"/>
<evidence type="ECO:0000256" key="1">
    <source>
        <dbReference type="SAM" id="MobiDB-lite"/>
    </source>
</evidence>
<keyword evidence="4" id="KW-1185">Reference proteome</keyword>
<proteinExistence type="predicted"/>
<dbReference type="Pfam" id="PF12776">
    <property type="entry name" value="Myb_DNA-bind_3"/>
    <property type="match status" value="1"/>
</dbReference>
<evidence type="ECO:0000259" key="2">
    <source>
        <dbReference type="Pfam" id="PF12776"/>
    </source>
</evidence>
<dbReference type="Proteomes" id="UP000053989">
    <property type="component" value="Unassembled WGS sequence"/>
</dbReference>
<dbReference type="STRING" id="1036808.A0A0C2YWL8"/>
<name>A0A0C2YWL8_9AGAM</name>
<gene>
    <name evidence="3" type="ORF">SCLCIDRAFT_137642</name>
</gene>
<dbReference type="PANTHER" id="PTHR46929">
    <property type="entry name" value="EXPRESSED PROTEIN"/>
    <property type="match status" value="1"/>
</dbReference>
<evidence type="ECO:0000313" key="4">
    <source>
        <dbReference type="Proteomes" id="UP000053989"/>
    </source>
</evidence>
<dbReference type="OrthoDB" id="2685944at2759"/>
<evidence type="ECO:0000313" key="3">
    <source>
        <dbReference type="EMBL" id="KIM54013.1"/>
    </source>
</evidence>
<feature type="region of interest" description="Disordered" evidence="1">
    <location>
        <begin position="193"/>
        <end position="216"/>
    </location>
</feature>
<dbReference type="InParanoid" id="A0A0C2YWL8"/>
<accession>A0A0C2YWL8</accession>
<feature type="domain" description="Myb/SANT-like" evidence="2">
    <location>
        <begin position="11"/>
        <end position="111"/>
    </location>
</feature>
<dbReference type="PANTHER" id="PTHR46929:SF3">
    <property type="entry name" value="MYB_SANT-LIKE DOMAIN-CONTAINING PROTEIN"/>
    <property type="match status" value="1"/>
</dbReference>